<evidence type="ECO:0000256" key="4">
    <source>
        <dbReference type="ARBA" id="ARBA00022989"/>
    </source>
</evidence>
<evidence type="ECO:0000256" key="3">
    <source>
        <dbReference type="ARBA" id="ARBA00022692"/>
    </source>
</evidence>
<keyword evidence="3 6" id="KW-0812">Transmembrane</keyword>
<evidence type="ECO:0000256" key="1">
    <source>
        <dbReference type="ARBA" id="ARBA00004370"/>
    </source>
</evidence>
<dbReference type="SUPFAM" id="SSF58113">
    <property type="entry name" value="Apolipoprotein A-I"/>
    <property type="match status" value="1"/>
</dbReference>
<feature type="transmembrane region" description="Helical" evidence="6">
    <location>
        <begin position="283"/>
        <end position="302"/>
    </location>
</feature>
<comment type="subcellular location">
    <subcellularLocation>
        <location evidence="1">Membrane</location>
    </subcellularLocation>
</comment>
<organism evidence="7 8">
    <name type="scientific">Aristolochia fimbriata</name>
    <name type="common">White veined hardy Dutchman's pipe vine</name>
    <dbReference type="NCBI Taxonomy" id="158543"/>
    <lineage>
        <taxon>Eukaryota</taxon>
        <taxon>Viridiplantae</taxon>
        <taxon>Streptophyta</taxon>
        <taxon>Embryophyta</taxon>
        <taxon>Tracheophyta</taxon>
        <taxon>Spermatophyta</taxon>
        <taxon>Magnoliopsida</taxon>
        <taxon>Magnoliidae</taxon>
        <taxon>Piperales</taxon>
        <taxon>Aristolochiaceae</taxon>
        <taxon>Aristolochia</taxon>
    </lineage>
</organism>
<dbReference type="GO" id="GO:0015245">
    <property type="term" value="F:fatty acid transmembrane transporter activity"/>
    <property type="evidence" value="ECO:0007669"/>
    <property type="project" value="TreeGrafter"/>
</dbReference>
<sequence length="303" mass="33481">MALSIAALSHRPAPQSVLRFDPFRAPAAAAAGACFLPRTRSAVSTENVGRGICSLDVRSVKFNRSRFVFYLAAFSQDESKHAEVEVEKVKNKLEPKEDESQEAWEQTLQLFKEHAAKMQAISQAAFEAYTNKAMIILMDTSDRLKIEANKARRDLAIVVKEFGEEGMEYLSSVAERSPESVKDVVEEFSSSHAKFTHLSEVRDFYLGIPYGLFLSSGGFLSFMLTGSIAAIRFGVILGGALLALSIQSLRCWKRGESLSLYLKGQAAIATIIFLRELRFLCQSASLPTLFMTLISGIMSTIAR</sequence>
<keyword evidence="5 6" id="KW-0472">Membrane</keyword>
<comment type="similarity">
    <text evidence="2">Belongs to the TMEM14 family.</text>
</comment>
<keyword evidence="4 6" id="KW-1133">Transmembrane helix</keyword>
<dbReference type="GO" id="GO:0009706">
    <property type="term" value="C:chloroplast inner membrane"/>
    <property type="evidence" value="ECO:0007669"/>
    <property type="project" value="TreeGrafter"/>
</dbReference>
<dbReference type="Pfam" id="PF03647">
    <property type="entry name" value="Tmemb_14"/>
    <property type="match status" value="1"/>
</dbReference>
<keyword evidence="8" id="KW-1185">Reference proteome</keyword>
<dbReference type="InterPro" id="IPR005349">
    <property type="entry name" value="TMEM14"/>
</dbReference>
<proteinExistence type="inferred from homology"/>
<evidence type="ECO:0000313" key="8">
    <source>
        <dbReference type="Proteomes" id="UP000825729"/>
    </source>
</evidence>
<reference evidence="7 8" key="1">
    <citation type="submission" date="2021-07" db="EMBL/GenBank/DDBJ databases">
        <title>The Aristolochia fimbriata genome: insights into angiosperm evolution, floral development and chemical biosynthesis.</title>
        <authorList>
            <person name="Jiao Y."/>
        </authorList>
    </citation>
    <scope>NUCLEOTIDE SEQUENCE [LARGE SCALE GENOMIC DNA]</scope>
    <source>
        <strain evidence="7">IBCAS-2021</strain>
        <tissue evidence="7">Leaf</tissue>
    </source>
</reference>
<dbReference type="PANTHER" id="PTHR12668:SF43">
    <property type="entry name" value="TRANSMEMBRANE PROTEIN 14 HOMOLOG"/>
    <property type="match status" value="1"/>
</dbReference>
<dbReference type="PANTHER" id="PTHR12668">
    <property type="entry name" value="TRANSMEMBRANE PROTEIN 14, 15"/>
    <property type="match status" value="1"/>
</dbReference>
<evidence type="ECO:0000256" key="5">
    <source>
        <dbReference type="ARBA" id="ARBA00023136"/>
    </source>
</evidence>
<dbReference type="Gene3D" id="1.10.10.1740">
    <property type="entry name" value="Transmembrane protein 14-like"/>
    <property type="match status" value="1"/>
</dbReference>
<protein>
    <submittedName>
        <fullName evidence="7">Uncharacterized protein</fullName>
    </submittedName>
</protein>
<gene>
    <name evidence="7" type="ORF">H6P81_000027</name>
</gene>
<name>A0AAV7F3N6_ARIFI</name>
<evidence type="ECO:0000313" key="7">
    <source>
        <dbReference type="EMBL" id="KAG9455519.1"/>
    </source>
</evidence>
<evidence type="ECO:0000256" key="6">
    <source>
        <dbReference type="SAM" id="Phobius"/>
    </source>
</evidence>
<dbReference type="Proteomes" id="UP000825729">
    <property type="component" value="Unassembled WGS sequence"/>
</dbReference>
<accession>A0AAV7F3N6</accession>
<comment type="caution">
    <text evidence="7">The sequence shown here is derived from an EMBL/GenBank/DDBJ whole genome shotgun (WGS) entry which is preliminary data.</text>
</comment>
<feature type="transmembrane region" description="Helical" evidence="6">
    <location>
        <begin position="229"/>
        <end position="246"/>
    </location>
</feature>
<dbReference type="AlphaFoldDB" id="A0AAV7F3N6"/>
<evidence type="ECO:0000256" key="2">
    <source>
        <dbReference type="ARBA" id="ARBA00007590"/>
    </source>
</evidence>
<dbReference type="EMBL" id="JAINDJ010000002">
    <property type="protein sequence ID" value="KAG9455519.1"/>
    <property type="molecule type" value="Genomic_DNA"/>
</dbReference>
<dbReference type="InterPro" id="IPR044890">
    <property type="entry name" value="TMEM14_sf"/>
</dbReference>